<dbReference type="GO" id="GO:0005737">
    <property type="term" value="C:cytoplasm"/>
    <property type="evidence" value="ECO:0007669"/>
    <property type="project" value="TreeGrafter"/>
</dbReference>
<dbReference type="GO" id="GO:0034354">
    <property type="term" value="P:'de novo' NAD+ biosynthetic process from L-tryptophan"/>
    <property type="evidence" value="ECO:0007669"/>
    <property type="project" value="TreeGrafter"/>
</dbReference>
<reference evidence="6" key="1">
    <citation type="journal article" date="2023" name="Science">
        <title>Genome structures resolve the early diversification of teleost fishes.</title>
        <authorList>
            <person name="Parey E."/>
            <person name="Louis A."/>
            <person name="Montfort J."/>
            <person name="Bouchez O."/>
            <person name="Roques C."/>
            <person name="Iampietro C."/>
            <person name="Lluch J."/>
            <person name="Castinel A."/>
            <person name="Donnadieu C."/>
            <person name="Desvignes T."/>
            <person name="Floi Bucao C."/>
            <person name="Jouanno E."/>
            <person name="Wen M."/>
            <person name="Mejri S."/>
            <person name="Dirks R."/>
            <person name="Jansen H."/>
            <person name="Henkel C."/>
            <person name="Chen W.J."/>
            <person name="Zahm M."/>
            <person name="Cabau C."/>
            <person name="Klopp C."/>
            <person name="Thompson A.W."/>
            <person name="Robinson-Rechavi M."/>
            <person name="Braasch I."/>
            <person name="Lecointre G."/>
            <person name="Bobe J."/>
            <person name="Postlethwait J.H."/>
            <person name="Berthelot C."/>
            <person name="Roest Crollius H."/>
            <person name="Guiguen Y."/>
        </authorList>
    </citation>
    <scope>NUCLEOTIDE SEQUENCE</scope>
    <source>
        <strain evidence="6">WJC10195</strain>
    </source>
</reference>
<evidence type="ECO:0000313" key="6">
    <source>
        <dbReference type="EMBL" id="KAJ8347052.1"/>
    </source>
</evidence>
<evidence type="ECO:0000256" key="3">
    <source>
        <dbReference type="ARBA" id="ARBA00023004"/>
    </source>
</evidence>
<dbReference type="EMBL" id="JAINUF010000011">
    <property type="protein sequence ID" value="KAJ8347052.1"/>
    <property type="molecule type" value="Genomic_DNA"/>
</dbReference>
<comment type="similarity">
    <text evidence="1">Belongs to the indoleamine 2,3-dioxygenase family.</text>
</comment>
<dbReference type="PANTHER" id="PTHR28657">
    <property type="entry name" value="INDOLEAMINE 2,3-DIOXYGENASE"/>
    <property type="match status" value="1"/>
</dbReference>
<dbReference type="GO" id="GO:0046872">
    <property type="term" value="F:metal ion binding"/>
    <property type="evidence" value="ECO:0007669"/>
    <property type="project" value="UniProtKB-KW"/>
</dbReference>
<evidence type="ECO:0000256" key="4">
    <source>
        <dbReference type="ARBA" id="ARBA00023079"/>
    </source>
</evidence>
<protein>
    <recommendedName>
        <fullName evidence="8">Indoleamine 2,3-dioxygenase 2-like</fullName>
    </recommendedName>
</protein>
<dbReference type="OrthoDB" id="10262710at2759"/>
<gene>
    <name evidence="6" type="ORF">SKAU_G00284530</name>
</gene>
<keyword evidence="7" id="KW-1185">Reference proteome</keyword>
<keyword evidence="2 5" id="KW-0479">Metal-binding</keyword>
<keyword evidence="5" id="KW-0349">Heme</keyword>
<dbReference type="GO" id="GO:0019441">
    <property type="term" value="P:L-tryptophan catabolic process to kynurenine"/>
    <property type="evidence" value="ECO:0007669"/>
    <property type="project" value="InterPro"/>
</dbReference>
<dbReference type="InterPro" id="IPR000898">
    <property type="entry name" value="Indolamine_dOase"/>
</dbReference>
<dbReference type="GO" id="GO:0004833">
    <property type="term" value="F:L-tryptophan 2,3-dioxygenase activity"/>
    <property type="evidence" value="ECO:0007669"/>
    <property type="project" value="TreeGrafter"/>
</dbReference>
<dbReference type="Gene3D" id="1.20.58.480">
    <property type="match status" value="1"/>
</dbReference>
<evidence type="ECO:0000313" key="7">
    <source>
        <dbReference type="Proteomes" id="UP001152622"/>
    </source>
</evidence>
<dbReference type="Pfam" id="PF01231">
    <property type="entry name" value="IDO"/>
    <property type="match status" value="1"/>
</dbReference>
<organism evidence="6 7">
    <name type="scientific">Synaphobranchus kaupii</name>
    <name type="common">Kaup's arrowtooth eel</name>
    <dbReference type="NCBI Taxonomy" id="118154"/>
    <lineage>
        <taxon>Eukaryota</taxon>
        <taxon>Metazoa</taxon>
        <taxon>Chordata</taxon>
        <taxon>Craniata</taxon>
        <taxon>Vertebrata</taxon>
        <taxon>Euteleostomi</taxon>
        <taxon>Actinopterygii</taxon>
        <taxon>Neopterygii</taxon>
        <taxon>Teleostei</taxon>
        <taxon>Anguilliformes</taxon>
        <taxon>Synaphobranchidae</taxon>
        <taxon>Synaphobranchus</taxon>
    </lineage>
</organism>
<dbReference type="PANTHER" id="PTHR28657:SF2">
    <property type="entry name" value="INDOLEAMINE 2,3-DIOXYGENASE 1"/>
    <property type="match status" value="1"/>
</dbReference>
<evidence type="ECO:0000256" key="2">
    <source>
        <dbReference type="ARBA" id="ARBA00022723"/>
    </source>
</evidence>
<dbReference type="Proteomes" id="UP001152622">
    <property type="component" value="Chromosome 11"/>
</dbReference>
<evidence type="ECO:0000256" key="1">
    <source>
        <dbReference type="ARBA" id="ARBA00007119"/>
    </source>
</evidence>
<accession>A0A9Q1EXT9</accession>
<name>A0A9Q1EXT9_SYNKA</name>
<sequence length="381" mass="42546">MNIGNAASPKDLPEYYCAWMELVRNLPLLVQTHQLQARVAEMPLLSTRFLRGHRELRLAHMALGFITMGYVWQEGRHQPAKVLPKALAVPYCTVSGTLGLPPILCYADCVLANWRLRDPERPMEIENVDVLYTVPGGDSSKGFFLVSLLVEQSACAGLQGVATIMNSMLTHDITAIQEALSAVRDSIRRMTEVFKLTNKYVDPALFYNNVRTFFMGWSDNPELPDGLWYEGVREQPIRLIGASAGQSCSIQCFDQLLGVQYSDDTGRLFMETMQAYMLPTHRQLVEMLSSWPPLRQFVLSSSIPELQRSYNSCVLALVDLRCFHLSTVARYITIPASRATLVSCPFGGGQAMQGNRGTGSTNVLPFLKGIRDDTKRALITD</sequence>
<dbReference type="InterPro" id="IPR037217">
    <property type="entry name" value="Trp/Indoleamine_2_3_dOase-like"/>
</dbReference>
<keyword evidence="4" id="KW-0823">Tryptophan catabolism</keyword>
<keyword evidence="3 5" id="KW-0408">Iron</keyword>
<dbReference type="GO" id="GO:0033754">
    <property type="term" value="F:indoleamine 2,3-dioxygenase activity"/>
    <property type="evidence" value="ECO:0007669"/>
    <property type="project" value="TreeGrafter"/>
</dbReference>
<comment type="caution">
    <text evidence="6">The sequence shown here is derived from an EMBL/GenBank/DDBJ whole genome shotgun (WGS) entry which is preliminary data.</text>
</comment>
<evidence type="ECO:0008006" key="8">
    <source>
        <dbReference type="Google" id="ProtNLM"/>
    </source>
</evidence>
<feature type="binding site" description="proximal binding residue" evidence="5">
    <location>
        <position position="324"/>
    </location>
    <ligand>
        <name>heme b</name>
        <dbReference type="ChEBI" id="CHEBI:60344"/>
    </ligand>
    <ligandPart>
        <name>Fe</name>
        <dbReference type="ChEBI" id="CHEBI:18248"/>
    </ligandPart>
</feature>
<dbReference type="GO" id="GO:0020037">
    <property type="term" value="F:heme binding"/>
    <property type="evidence" value="ECO:0007669"/>
    <property type="project" value="InterPro"/>
</dbReference>
<evidence type="ECO:0000256" key="5">
    <source>
        <dbReference type="PIRSR" id="PIRSR600898-1"/>
    </source>
</evidence>
<proteinExistence type="inferred from homology"/>
<dbReference type="SUPFAM" id="SSF140959">
    <property type="entry name" value="Indolic compounds 2,3-dioxygenase-like"/>
    <property type="match status" value="1"/>
</dbReference>
<dbReference type="AlphaFoldDB" id="A0A9Q1EXT9"/>